<dbReference type="InterPro" id="IPR027417">
    <property type="entry name" value="P-loop_NTPase"/>
</dbReference>
<dbReference type="eggNOG" id="COG4637">
    <property type="taxonomic scope" value="Bacteria"/>
</dbReference>
<dbReference type="GO" id="GO:0016887">
    <property type="term" value="F:ATP hydrolysis activity"/>
    <property type="evidence" value="ECO:0007669"/>
    <property type="project" value="InterPro"/>
</dbReference>
<organism evidence="2 3">
    <name type="scientific">Pseudoxanthomonas spadix (strain BD-a59)</name>
    <dbReference type="NCBI Taxonomy" id="1045855"/>
    <lineage>
        <taxon>Bacteria</taxon>
        <taxon>Pseudomonadati</taxon>
        <taxon>Pseudomonadota</taxon>
        <taxon>Gammaproteobacteria</taxon>
        <taxon>Lysobacterales</taxon>
        <taxon>Lysobacteraceae</taxon>
        <taxon>Pseudoxanthomonas</taxon>
    </lineage>
</organism>
<proteinExistence type="predicted"/>
<reference evidence="2 3" key="1">
    <citation type="journal article" date="2012" name="J. Bacteriol.">
        <title>Complete Genome Sequence of the BTEX-Degrading Bacterium Pseudoxanthomonas spadix BD-a59.</title>
        <authorList>
            <person name="Lee S.H."/>
            <person name="Jin H.M."/>
            <person name="Lee H.J."/>
            <person name="Kim J.M."/>
            <person name="Jeon C.O."/>
        </authorList>
    </citation>
    <scope>NUCLEOTIDE SEQUENCE [LARGE SCALE GENOMIC DNA]</scope>
    <source>
        <strain evidence="2 3">BD-a59</strain>
    </source>
</reference>
<evidence type="ECO:0000259" key="1">
    <source>
        <dbReference type="Pfam" id="PF13304"/>
    </source>
</evidence>
<dbReference type="PANTHER" id="PTHR32182:SF22">
    <property type="entry name" value="ATP-DEPENDENT ENDONUCLEASE, OLD FAMILY-RELATED"/>
    <property type="match status" value="1"/>
</dbReference>
<dbReference type="Gene3D" id="3.40.50.300">
    <property type="entry name" value="P-loop containing nucleotide triphosphate hydrolases"/>
    <property type="match status" value="1"/>
</dbReference>
<dbReference type="GO" id="GO:0005524">
    <property type="term" value="F:ATP binding"/>
    <property type="evidence" value="ECO:0007669"/>
    <property type="project" value="InterPro"/>
</dbReference>
<dbReference type="PANTHER" id="PTHR32182">
    <property type="entry name" value="DNA REPLICATION AND REPAIR PROTEIN RECF"/>
    <property type="match status" value="1"/>
</dbReference>
<protein>
    <recommendedName>
        <fullName evidence="1">ATPase AAA-type core domain-containing protein</fullName>
    </recommendedName>
</protein>
<dbReference type="EMBL" id="CP003093">
    <property type="protein sequence ID" value="AER57733.1"/>
    <property type="molecule type" value="Genomic_DNA"/>
</dbReference>
<dbReference type="RefSeq" id="WP_014161905.1">
    <property type="nucleotide sequence ID" value="NC_016147.2"/>
</dbReference>
<accession>G7UWN6</accession>
<dbReference type="GO" id="GO:0000731">
    <property type="term" value="P:DNA synthesis involved in DNA repair"/>
    <property type="evidence" value="ECO:0007669"/>
    <property type="project" value="TreeGrafter"/>
</dbReference>
<dbReference type="GO" id="GO:0006302">
    <property type="term" value="P:double-strand break repair"/>
    <property type="evidence" value="ECO:0007669"/>
    <property type="project" value="TreeGrafter"/>
</dbReference>
<keyword evidence="3" id="KW-1185">Reference proteome</keyword>
<dbReference type="InterPro" id="IPR014555">
    <property type="entry name" value="RecF-like"/>
</dbReference>
<evidence type="ECO:0000313" key="3">
    <source>
        <dbReference type="Proteomes" id="UP000005870"/>
    </source>
</evidence>
<evidence type="ECO:0000313" key="2">
    <source>
        <dbReference type="EMBL" id="AER57733.1"/>
    </source>
</evidence>
<dbReference type="AlphaFoldDB" id="G7UWN6"/>
<dbReference type="InterPro" id="IPR003959">
    <property type="entry name" value="ATPase_AAA_core"/>
</dbReference>
<dbReference type="PIRSF" id="PIRSF029347">
    <property type="entry name" value="RecF"/>
    <property type="match status" value="1"/>
</dbReference>
<feature type="domain" description="ATPase AAA-type core" evidence="1">
    <location>
        <begin position="26"/>
        <end position="328"/>
    </location>
</feature>
<name>G7UWN6_PSEUP</name>
<dbReference type="OrthoDB" id="5572477at2"/>
<dbReference type="Pfam" id="PF13304">
    <property type="entry name" value="AAA_21"/>
    <property type="match status" value="1"/>
</dbReference>
<dbReference type="SUPFAM" id="SSF52540">
    <property type="entry name" value="P-loop containing nucleoside triphosphate hydrolases"/>
    <property type="match status" value="1"/>
</dbReference>
<dbReference type="HOGENOM" id="CLU_035814_3_1_6"/>
<dbReference type="STRING" id="1045855.DSC_15445"/>
<dbReference type="KEGG" id="psd:DSC_15445"/>
<gene>
    <name evidence="2" type="ordered locus">DSC_15445</name>
</gene>
<dbReference type="Proteomes" id="UP000005870">
    <property type="component" value="Chromosome"/>
</dbReference>
<sequence>MLITRLRLKNWRNFREFDAPLELHAFVIGANASGKSNLLDVFRFLRTVAQIDGGGLQKALKERGGISKLRSLHARKDPEISIEVELSESSDEDAARWTYALSFKAEGKGAQRVLITREVVSHNGLEILNRPEKVDLEDEVRLTQTHLEQINNNASFRQLADFFSATTYLHLVPQLLKFSDEISGRVLESDPFGQGLLQRIARTPQKTQAARLKRIAQALAVAVPLFSELQFKKDDVTGAPHLEARFTHWREHGAWQREEQLSDGTLRLIGLLWALQEGDGLLLLEEPELSLNDAIVEYIPLMIERVLRSRKKGERQVLVTTHSDNLIAAVSDPSAVLLLEPGQNGTTARAPNEEELAAMENGLNPAEVLLPKTRPARIEQMGLF</sequence>